<dbReference type="HOGENOM" id="CLU_3345807_0_0_0"/>
<evidence type="ECO:0000313" key="1">
    <source>
        <dbReference type="EMBL" id="ACD83910.1"/>
    </source>
</evidence>
<dbReference type="KEGG" id="min:Minf_1856"/>
<name>B3DXV8_METI4</name>
<gene>
    <name evidence="1" type="ordered locus">Minf_1856</name>
</gene>
<organism evidence="1 2">
    <name type="scientific">Methylacidiphilum infernorum (isolate V4)</name>
    <name type="common">Methylokorus infernorum (strain V4)</name>
    <dbReference type="NCBI Taxonomy" id="481448"/>
    <lineage>
        <taxon>Bacteria</taxon>
        <taxon>Pseudomonadati</taxon>
        <taxon>Verrucomicrobiota</taxon>
        <taxon>Methylacidiphilae</taxon>
        <taxon>Methylacidiphilales</taxon>
        <taxon>Methylacidiphilaceae</taxon>
        <taxon>Methylacidiphilum (ex Ratnadevi et al. 2023)</taxon>
    </lineage>
</organism>
<reference evidence="1 2" key="1">
    <citation type="journal article" date="2008" name="Biol. Direct">
        <title>Complete genome sequence of the extremely acidophilic methanotroph isolate V4, Methylacidiphilum infernorum, a representative of the bacterial phylum Verrucomicrobia.</title>
        <authorList>
            <person name="Hou S."/>
            <person name="Makarova K.S."/>
            <person name="Saw J.H."/>
            <person name="Senin P."/>
            <person name="Ly B.V."/>
            <person name="Zhou Z."/>
            <person name="Ren Y."/>
            <person name="Wang J."/>
            <person name="Galperin M.Y."/>
            <person name="Omelchenko M.V."/>
            <person name="Wolf Y.I."/>
            <person name="Yutin N."/>
            <person name="Koonin E.V."/>
            <person name="Stott M.B."/>
            <person name="Mountain B.W."/>
            <person name="Crowe M.A."/>
            <person name="Smirnova A.V."/>
            <person name="Dunfield P.F."/>
            <person name="Feng L."/>
            <person name="Wang L."/>
            <person name="Alam M."/>
        </authorList>
    </citation>
    <scope>NUCLEOTIDE SEQUENCE [LARGE SCALE GENOMIC DNA]</scope>
    <source>
        <strain evidence="2">Isolate V4</strain>
    </source>
</reference>
<dbReference type="AlphaFoldDB" id="B3DXV8"/>
<dbReference type="EMBL" id="CP000975">
    <property type="protein sequence ID" value="ACD83910.1"/>
    <property type="molecule type" value="Genomic_DNA"/>
</dbReference>
<accession>B3DXV8</accession>
<protein>
    <submittedName>
        <fullName evidence="1">Uncharacterized protein</fullName>
    </submittedName>
</protein>
<proteinExistence type="predicted"/>
<sequence>MLLDSLFQTFQLHPVLTLHLHIKASNISIISSCTSAC</sequence>
<evidence type="ECO:0000313" key="2">
    <source>
        <dbReference type="Proteomes" id="UP000009149"/>
    </source>
</evidence>
<dbReference type="Proteomes" id="UP000009149">
    <property type="component" value="Chromosome"/>
</dbReference>